<organism evidence="2 3">
    <name type="scientific">Absidia repens</name>
    <dbReference type="NCBI Taxonomy" id="90262"/>
    <lineage>
        <taxon>Eukaryota</taxon>
        <taxon>Fungi</taxon>
        <taxon>Fungi incertae sedis</taxon>
        <taxon>Mucoromycota</taxon>
        <taxon>Mucoromycotina</taxon>
        <taxon>Mucoromycetes</taxon>
        <taxon>Mucorales</taxon>
        <taxon>Cunninghamellaceae</taxon>
        <taxon>Absidia</taxon>
    </lineage>
</organism>
<comment type="caution">
    <text evidence="2">The sequence shown here is derived from an EMBL/GenBank/DDBJ whole genome shotgun (WGS) entry which is preliminary data.</text>
</comment>
<name>A0A1X2H952_9FUNG</name>
<keyword evidence="1" id="KW-0732">Signal</keyword>
<feature type="chain" id="PRO_5010869876" description="Cyanovirin-N domain-containing protein" evidence="1">
    <location>
        <begin position="23"/>
        <end position="123"/>
    </location>
</feature>
<dbReference type="EMBL" id="MCGE01000085">
    <property type="protein sequence ID" value="ORY95112.1"/>
    <property type="molecule type" value="Genomic_DNA"/>
</dbReference>
<dbReference type="Proteomes" id="UP000193560">
    <property type="component" value="Unassembled WGS sequence"/>
</dbReference>
<proteinExistence type="predicted"/>
<protein>
    <recommendedName>
        <fullName evidence="4">Cyanovirin-N domain-containing protein</fullName>
    </recommendedName>
</protein>
<evidence type="ECO:0000256" key="1">
    <source>
        <dbReference type="SAM" id="SignalP"/>
    </source>
</evidence>
<evidence type="ECO:0000313" key="2">
    <source>
        <dbReference type="EMBL" id="ORY95112.1"/>
    </source>
</evidence>
<sequence>MARHFTALLIFFLVATVPLVLANRHCGKNAWVAFTINWDDGRETCGDMIITSGKGSNTFPTTTAMRALSDCAFHNYGCTGSWQGDRWNFCCNKASDRRKGMHGSGNVEFSCSDGPYTCYDFRW</sequence>
<accession>A0A1X2H952</accession>
<evidence type="ECO:0008006" key="4">
    <source>
        <dbReference type="Google" id="ProtNLM"/>
    </source>
</evidence>
<evidence type="ECO:0000313" key="3">
    <source>
        <dbReference type="Proteomes" id="UP000193560"/>
    </source>
</evidence>
<reference evidence="2 3" key="1">
    <citation type="submission" date="2016-07" db="EMBL/GenBank/DDBJ databases">
        <title>Pervasive Adenine N6-methylation of Active Genes in Fungi.</title>
        <authorList>
            <consortium name="DOE Joint Genome Institute"/>
            <person name="Mondo S.J."/>
            <person name="Dannebaum R.O."/>
            <person name="Kuo R.C."/>
            <person name="Labutti K."/>
            <person name="Haridas S."/>
            <person name="Kuo A."/>
            <person name="Salamov A."/>
            <person name="Ahrendt S.R."/>
            <person name="Lipzen A."/>
            <person name="Sullivan W."/>
            <person name="Andreopoulos W.B."/>
            <person name="Clum A."/>
            <person name="Lindquist E."/>
            <person name="Daum C."/>
            <person name="Ramamoorthy G.K."/>
            <person name="Gryganskyi A."/>
            <person name="Culley D."/>
            <person name="Magnuson J.K."/>
            <person name="James T.Y."/>
            <person name="O'Malley M.A."/>
            <person name="Stajich J.E."/>
            <person name="Spatafora J.W."/>
            <person name="Visel A."/>
            <person name="Grigoriev I.V."/>
        </authorList>
    </citation>
    <scope>NUCLEOTIDE SEQUENCE [LARGE SCALE GENOMIC DNA]</scope>
    <source>
        <strain evidence="2 3">NRRL 1336</strain>
    </source>
</reference>
<dbReference type="AlphaFoldDB" id="A0A1X2H952"/>
<feature type="signal peptide" evidence="1">
    <location>
        <begin position="1"/>
        <end position="22"/>
    </location>
</feature>
<dbReference type="OrthoDB" id="2361221at2759"/>
<keyword evidence="3" id="KW-1185">Reference proteome</keyword>
<gene>
    <name evidence="2" type="ORF">BCR42DRAFT_444827</name>
</gene>